<dbReference type="Proteomes" id="UP001152519">
    <property type="component" value="Unassembled WGS sequence"/>
</dbReference>
<evidence type="ECO:0000256" key="5">
    <source>
        <dbReference type="ARBA" id="ARBA00012866"/>
    </source>
</evidence>
<comment type="similarity">
    <text evidence="4">Belongs to the acyltransferase PapA5 family.</text>
</comment>
<dbReference type="InterPro" id="IPR052058">
    <property type="entry name" value="Alcohol_O-acetyltransferase"/>
</dbReference>
<dbReference type="Gene3D" id="3.30.559.10">
    <property type="entry name" value="Chloramphenicol acetyltransferase-like domain"/>
    <property type="match status" value="1"/>
</dbReference>
<evidence type="ECO:0000256" key="6">
    <source>
        <dbReference type="ARBA" id="ARBA00013449"/>
    </source>
</evidence>
<evidence type="ECO:0000256" key="3">
    <source>
        <dbReference type="ARBA" id="ARBA00001907"/>
    </source>
</evidence>
<evidence type="ECO:0000259" key="12">
    <source>
        <dbReference type="Pfam" id="PF16911"/>
    </source>
</evidence>
<evidence type="ECO:0000256" key="4">
    <source>
        <dbReference type="ARBA" id="ARBA00006558"/>
    </source>
</evidence>
<dbReference type="Gene3D" id="3.30.559.30">
    <property type="entry name" value="Nonribosomal peptide synthetase, condensation domain"/>
    <property type="match status" value="1"/>
</dbReference>
<dbReference type="PANTHER" id="PTHR28037">
    <property type="entry name" value="ALCOHOL O-ACETYLTRANSFERASE 1-RELATED"/>
    <property type="match status" value="1"/>
</dbReference>
<keyword evidence="8 13" id="KW-0012">Acyltransferase</keyword>
<gene>
    <name evidence="13" type="ORF">SCOCK_110002</name>
</gene>
<keyword evidence="7 13" id="KW-0808">Transferase</keyword>
<dbReference type="RefSeq" id="WP_251484632.1">
    <property type="nucleotide sequence ID" value="NZ_CAJSLV010000013.1"/>
</dbReference>
<evidence type="ECO:0000256" key="10">
    <source>
        <dbReference type="ARBA" id="ARBA00032317"/>
    </source>
</evidence>
<evidence type="ECO:0000256" key="8">
    <source>
        <dbReference type="ARBA" id="ARBA00023315"/>
    </source>
</evidence>
<dbReference type="EC" id="2.3.1.282" evidence="5"/>
<comment type="caution">
    <text evidence="13">The sequence shown here is derived from an EMBL/GenBank/DDBJ whole genome shotgun (WGS) entry which is preliminary data.</text>
</comment>
<name>A0A9W4DJC9_9ACTN</name>
<comment type="catalytic activity">
    <reaction evidence="3">
        <text>2 a mycocerosyl-[mycocerosic acid synthase] + a phthiodiolone = a dimycocerosyl phthiodiolone + 2 holo-[mycocerosic acid synthase].</text>
        <dbReference type="EC" id="2.3.1.282"/>
    </reaction>
</comment>
<comment type="catalytic activity">
    <reaction evidence="1">
        <text>2 a mycocerosyl-[mycocerosic acid synthase] + a phthiocerol = a dimycocerosyl phthiocerol + 2 holo-[mycocerosic acid synthase].</text>
        <dbReference type="EC" id="2.3.1.282"/>
    </reaction>
</comment>
<comment type="catalytic activity">
    <reaction evidence="2">
        <text>2 a mycocerosyl-[mycocerosic acid synthase] + a phenolphthiocerol = a dimycocerosyl phenolphthiocerol + 2 holo-[mycocerosic acid synthase].</text>
        <dbReference type="EC" id="2.3.1.282"/>
    </reaction>
</comment>
<dbReference type="GO" id="GO:0016746">
    <property type="term" value="F:acyltransferase activity"/>
    <property type="evidence" value="ECO:0007669"/>
    <property type="project" value="UniProtKB-KW"/>
</dbReference>
<dbReference type="EMBL" id="CAJSLV010000013">
    <property type="protein sequence ID" value="CAG6391174.1"/>
    <property type="molecule type" value="Genomic_DNA"/>
</dbReference>
<evidence type="ECO:0000313" key="13">
    <source>
        <dbReference type="EMBL" id="CAG6391174.1"/>
    </source>
</evidence>
<dbReference type="Pfam" id="PF16911">
    <property type="entry name" value="PapA_C"/>
    <property type="match status" value="1"/>
</dbReference>
<keyword evidence="14" id="KW-1185">Reference proteome</keyword>
<dbReference type="PANTHER" id="PTHR28037:SF1">
    <property type="entry name" value="ALCOHOL O-ACETYLTRANSFERASE 1-RELATED"/>
    <property type="match status" value="1"/>
</dbReference>
<evidence type="ECO:0000256" key="11">
    <source>
        <dbReference type="ARBA" id="ARBA00033407"/>
    </source>
</evidence>
<dbReference type="AlphaFoldDB" id="A0A9W4DJC9"/>
<proteinExistence type="inferred from homology"/>
<reference evidence="13" key="1">
    <citation type="submission" date="2021-05" db="EMBL/GenBank/DDBJ databases">
        <authorList>
            <person name="Arsene-Ploetze F."/>
        </authorList>
    </citation>
    <scope>NUCLEOTIDE SEQUENCE</scope>
    <source>
        <strain evidence="13">DSM 42138</strain>
    </source>
</reference>
<dbReference type="SUPFAM" id="SSF52777">
    <property type="entry name" value="CoA-dependent acyltransferases"/>
    <property type="match status" value="2"/>
</dbReference>
<organism evidence="13 14">
    <name type="scientific">Actinacidiphila cocklensis</name>
    <dbReference type="NCBI Taxonomy" id="887465"/>
    <lineage>
        <taxon>Bacteria</taxon>
        <taxon>Bacillati</taxon>
        <taxon>Actinomycetota</taxon>
        <taxon>Actinomycetes</taxon>
        <taxon>Kitasatosporales</taxon>
        <taxon>Streptomycetaceae</taxon>
        <taxon>Actinacidiphila</taxon>
    </lineage>
</organism>
<dbReference type="InterPro" id="IPR023213">
    <property type="entry name" value="CAT-like_dom_sf"/>
</dbReference>
<dbReference type="InterPro" id="IPR031641">
    <property type="entry name" value="PapA_C"/>
</dbReference>
<accession>A0A9W4DJC9</accession>
<evidence type="ECO:0000313" key="14">
    <source>
        <dbReference type="Proteomes" id="UP001152519"/>
    </source>
</evidence>
<evidence type="ECO:0000256" key="9">
    <source>
        <dbReference type="ARBA" id="ARBA00030465"/>
    </source>
</evidence>
<evidence type="ECO:0000256" key="1">
    <source>
        <dbReference type="ARBA" id="ARBA00000026"/>
    </source>
</evidence>
<protein>
    <recommendedName>
        <fullName evidence="6">Phthiocerol/phthiodiolone dimycocerosyl transferase</fullName>
        <ecNumber evidence="5">2.3.1.282</ecNumber>
    </recommendedName>
    <alternativeName>
        <fullName evidence="11">Acyltransferase PapA5</fullName>
    </alternativeName>
    <alternativeName>
        <fullName evidence="9">Phthiocerol/phthiodiolone O-acyltransferase</fullName>
    </alternativeName>
    <alternativeName>
        <fullName evidence="10">Polyketide synthase-associated protein A5</fullName>
    </alternativeName>
</protein>
<feature type="domain" description="Phthiocerol/phthiodiolone dimycocerosyl transferase C-terminal" evidence="12">
    <location>
        <begin position="197"/>
        <end position="385"/>
    </location>
</feature>
<sequence length="423" mass="44871">MQRLLCPVETLYVGQRSRAVISSSVRGAVDARLLGAAFADLTARHPTLRGRIVRAGSGFGLEECDEPPRLQTYAAAERSHDDEVNTPLPVGGPLVRAALLQGDGTDTVVLSTDHAISDGHSAIALHNALWARYTQLAADPGAAPEPYRRHWPAPVSELLPPCPEDEVSRHFEQRVEAMRARPVELLPHEPARPSEGGRIEVARLLLDREQTAAVRRAASAADVSVHGLIAGALLTTARRRLGGEGPRTLGCLTPVDLRARLTPELPRETMVAAVTFHAEAFDVAPGADPLEQARLVTGGLRRALAAGEPLAQLRLMPLVARNPLLMVSTVIATNMGAVQGPPLPEGLELLDLRLVPAREDYYPQAGRGPVLACVTTFNGRLAVEFPYWTGCFGAAAMAAFSDGVRDALSGLASAGAPVASLAP</sequence>
<evidence type="ECO:0000256" key="7">
    <source>
        <dbReference type="ARBA" id="ARBA00022679"/>
    </source>
</evidence>
<evidence type="ECO:0000256" key="2">
    <source>
        <dbReference type="ARBA" id="ARBA00000625"/>
    </source>
</evidence>